<gene>
    <name evidence="1" type="ORF">RhiirA5_439417</name>
</gene>
<reference evidence="1 2" key="2">
    <citation type="submission" date="2017-09" db="EMBL/GenBank/DDBJ databases">
        <title>Extensive intraspecific genome diversity in a model arbuscular mycorrhizal fungus.</title>
        <authorList>
            <person name="Chen E.C."/>
            <person name="Morin E."/>
            <person name="Beaudet D."/>
            <person name="Noel J."/>
            <person name="Ndikumana S."/>
            <person name="Charron P."/>
            <person name="St-Onge C."/>
            <person name="Giorgi J."/>
            <person name="Grigoriev I.V."/>
            <person name="Roux C."/>
            <person name="Martin F.M."/>
            <person name="Corradi N."/>
        </authorList>
    </citation>
    <scope>NUCLEOTIDE SEQUENCE [LARGE SCALE GENOMIC DNA]</scope>
    <source>
        <strain evidence="1 2">A5</strain>
    </source>
</reference>
<name>A0A2N0NHW0_9GLOM</name>
<protein>
    <recommendedName>
        <fullName evidence="3">RNase H type-1 domain-containing protein</fullName>
    </recommendedName>
</protein>
<sequence>MTPTIFISYFRRLRSLQLYYLSQFITPHGTHMITWNVYLSNLSSRKGYRVLPHKWFNDIHQRVTVLNSNSLLLDQFSSDAISSNIDLVPAFGSFRKSMKWIVTLDDDGSPLFGKQLSKQQYSCKIVYWTSDCVTRLNDVIMLSPCPGCSKHVPVTHIKSNPTDVTPLCIIPKLSPLRSLLLPTTQERIRHDTTVITSPFTWADLDETVTSYYGRLDIQPNFSQVDVATLPSLSLLPFLDSTTSLVFAASPLATPPDNHYCFYTDGSLINFGSSDVSMGWSWVQVLDGAGFFQSIAAHAHGIIRNWPSSSRAEIAAIHAVLT</sequence>
<dbReference type="Proteomes" id="UP000232722">
    <property type="component" value="Unassembled WGS sequence"/>
</dbReference>
<reference evidence="1 2" key="1">
    <citation type="submission" date="2016-04" db="EMBL/GenBank/DDBJ databases">
        <title>Genome analyses suggest a sexual origin of heterokaryosis in a supposedly ancient asexual fungus.</title>
        <authorList>
            <person name="Ropars J."/>
            <person name="Sedzielewska K."/>
            <person name="Noel J."/>
            <person name="Charron P."/>
            <person name="Farinelli L."/>
            <person name="Marton T."/>
            <person name="Kruger M."/>
            <person name="Pelin A."/>
            <person name="Brachmann A."/>
            <person name="Corradi N."/>
        </authorList>
    </citation>
    <scope>NUCLEOTIDE SEQUENCE [LARGE SCALE GENOMIC DNA]</scope>
    <source>
        <strain evidence="1 2">A5</strain>
    </source>
</reference>
<organism evidence="1 2">
    <name type="scientific">Rhizophagus irregularis</name>
    <dbReference type="NCBI Taxonomy" id="588596"/>
    <lineage>
        <taxon>Eukaryota</taxon>
        <taxon>Fungi</taxon>
        <taxon>Fungi incertae sedis</taxon>
        <taxon>Mucoromycota</taxon>
        <taxon>Glomeromycotina</taxon>
        <taxon>Glomeromycetes</taxon>
        <taxon>Glomerales</taxon>
        <taxon>Glomeraceae</taxon>
        <taxon>Rhizophagus</taxon>
    </lineage>
</organism>
<proteinExistence type="predicted"/>
<evidence type="ECO:0000313" key="1">
    <source>
        <dbReference type="EMBL" id="PKB94163.1"/>
    </source>
</evidence>
<dbReference type="AlphaFoldDB" id="A0A2N0NHW0"/>
<dbReference type="EMBL" id="LLXJ01006542">
    <property type="protein sequence ID" value="PKB94163.1"/>
    <property type="molecule type" value="Genomic_DNA"/>
</dbReference>
<comment type="caution">
    <text evidence="1">The sequence shown here is derived from an EMBL/GenBank/DDBJ whole genome shotgun (WGS) entry which is preliminary data.</text>
</comment>
<feature type="non-terminal residue" evidence="1">
    <location>
        <position position="321"/>
    </location>
</feature>
<accession>A0A2N0NHW0</accession>
<evidence type="ECO:0000313" key="2">
    <source>
        <dbReference type="Proteomes" id="UP000232722"/>
    </source>
</evidence>
<evidence type="ECO:0008006" key="3">
    <source>
        <dbReference type="Google" id="ProtNLM"/>
    </source>
</evidence>